<dbReference type="EMBL" id="FMZO01000002">
    <property type="protein sequence ID" value="SDC31957.1"/>
    <property type="molecule type" value="Genomic_DNA"/>
</dbReference>
<name>A0A1G6KM12_NIADE</name>
<accession>A0A1G6KM12</accession>
<proteinExistence type="predicted"/>
<gene>
    <name evidence="2" type="ORF">SAMN04487894_10225</name>
</gene>
<dbReference type="PANTHER" id="PTHR38442">
    <property type="entry name" value="INNER MEMBRANE PROTEIN-RELATED"/>
    <property type="match status" value="1"/>
</dbReference>
<evidence type="ECO:0000313" key="2">
    <source>
        <dbReference type="EMBL" id="SDC31957.1"/>
    </source>
</evidence>
<keyword evidence="3" id="KW-1185">Reference proteome</keyword>
<sequence>MNNEIRSADALKAAQLRKHKALATGLFLLMTLVFLGCVFLLKTRTDVWIGYVKAFAEAAMVGALADWFAVTALFHHPMGIPIPHTNLIENSKKSIGDNLGNFVVTNFLNAKTLRPYIDRLELSTLAAAWLIKPQNVQLLVTEASRLLKRMIETSDAPVITGFIARKAGALLEGVRLNEVVANGLGLIVQRGDHERVLNFVLGKVRNYVIENEALVKQRVKEQSHFLIPGFVNNYIATKLTSGIATYLQEIEKDPQHRIRKDFNKQLLTFTETLKTSPEWQRDLESLKNDLLTPQKLEQYAGDIWKRLQAQVLQDLSAGDSALRRYFKKSVEELAVNLQQDAEMRAKIDGWIRYNAYYYILRNTKQAGALISNTVGNWEGKELSNKLELEVGKDLQFIRINGTLVGGIVGLLIYTVSRLL</sequence>
<organism evidence="2 3">
    <name type="scientific">Niabella drilacis (strain DSM 25811 / CCM 8410 / CCUG 62505 / LMG 26954 / E90)</name>
    <dbReference type="NCBI Taxonomy" id="1285928"/>
    <lineage>
        <taxon>Bacteria</taxon>
        <taxon>Pseudomonadati</taxon>
        <taxon>Bacteroidota</taxon>
        <taxon>Chitinophagia</taxon>
        <taxon>Chitinophagales</taxon>
        <taxon>Chitinophagaceae</taxon>
        <taxon>Niabella</taxon>
    </lineage>
</organism>
<dbReference type="PANTHER" id="PTHR38442:SF1">
    <property type="entry name" value="INNER MEMBRANE PROTEIN"/>
    <property type="match status" value="1"/>
</dbReference>
<dbReference type="Pfam" id="PF04286">
    <property type="entry name" value="DUF445"/>
    <property type="match status" value="1"/>
</dbReference>
<feature type="transmembrane region" description="Helical" evidence="1">
    <location>
        <begin position="21"/>
        <end position="41"/>
    </location>
</feature>
<dbReference type="InterPro" id="IPR007383">
    <property type="entry name" value="DUF445"/>
</dbReference>
<keyword evidence="1" id="KW-1133">Transmembrane helix</keyword>
<feature type="transmembrane region" description="Helical" evidence="1">
    <location>
        <begin position="47"/>
        <end position="74"/>
    </location>
</feature>
<keyword evidence="1" id="KW-0812">Transmembrane</keyword>
<dbReference type="STRING" id="1285928.SAMN04487894_10225"/>
<protein>
    <submittedName>
        <fullName evidence="2">Uncharacterized membrane-anchored protein YjiN, DUF445 family</fullName>
    </submittedName>
</protein>
<keyword evidence="1" id="KW-0472">Membrane</keyword>
<evidence type="ECO:0000256" key="1">
    <source>
        <dbReference type="SAM" id="Phobius"/>
    </source>
</evidence>
<dbReference type="GO" id="GO:0005886">
    <property type="term" value="C:plasma membrane"/>
    <property type="evidence" value="ECO:0007669"/>
    <property type="project" value="TreeGrafter"/>
</dbReference>
<dbReference type="RefSeq" id="WP_090389150.1">
    <property type="nucleotide sequence ID" value="NZ_FMZO01000002.1"/>
</dbReference>
<dbReference type="Proteomes" id="UP000198757">
    <property type="component" value="Unassembled WGS sequence"/>
</dbReference>
<dbReference type="AlphaFoldDB" id="A0A1G6KM12"/>
<evidence type="ECO:0000313" key="3">
    <source>
        <dbReference type="Proteomes" id="UP000198757"/>
    </source>
</evidence>
<reference evidence="3" key="1">
    <citation type="submission" date="2016-10" db="EMBL/GenBank/DDBJ databases">
        <authorList>
            <person name="Varghese N."/>
            <person name="Submissions S."/>
        </authorList>
    </citation>
    <scope>NUCLEOTIDE SEQUENCE [LARGE SCALE GENOMIC DNA]</scope>
    <source>
        <strain evidence="3">DSM 25811 / CCM 8410 / LMG 26954 / E90</strain>
    </source>
</reference>
<dbReference type="OrthoDB" id="9769590at2"/>